<gene>
    <name evidence="5" type="ORF">ARMSODRAFT_861305</name>
</gene>
<dbReference type="EMBL" id="KZ293462">
    <property type="protein sequence ID" value="PBK62954.1"/>
    <property type="molecule type" value="Genomic_DNA"/>
</dbReference>
<dbReference type="PROSITE" id="PS50158">
    <property type="entry name" value="ZF_CCHC"/>
    <property type="match status" value="1"/>
</dbReference>
<name>A0A2H3B222_9AGAR</name>
<evidence type="ECO:0000256" key="3">
    <source>
        <dbReference type="SAM" id="MobiDB-lite"/>
    </source>
</evidence>
<keyword evidence="2" id="KW-0863">Zinc-finger</keyword>
<dbReference type="Pfam" id="PF00098">
    <property type="entry name" value="zf-CCHC"/>
    <property type="match status" value="1"/>
</dbReference>
<keyword evidence="1" id="KW-0507">mRNA processing</keyword>
<dbReference type="SMART" id="SM00343">
    <property type="entry name" value="ZnF_C2HC"/>
    <property type="match status" value="1"/>
</dbReference>
<feature type="non-terminal residue" evidence="5">
    <location>
        <position position="108"/>
    </location>
</feature>
<keyword evidence="6" id="KW-1185">Reference proteome</keyword>
<feature type="domain" description="CCHC-type" evidence="4">
    <location>
        <begin position="75"/>
        <end position="89"/>
    </location>
</feature>
<organism evidence="5 6">
    <name type="scientific">Armillaria solidipes</name>
    <dbReference type="NCBI Taxonomy" id="1076256"/>
    <lineage>
        <taxon>Eukaryota</taxon>
        <taxon>Fungi</taxon>
        <taxon>Dikarya</taxon>
        <taxon>Basidiomycota</taxon>
        <taxon>Agaricomycotina</taxon>
        <taxon>Agaricomycetes</taxon>
        <taxon>Agaricomycetidae</taxon>
        <taxon>Agaricales</taxon>
        <taxon>Marasmiineae</taxon>
        <taxon>Physalacriaceae</taxon>
        <taxon>Armillaria</taxon>
    </lineage>
</organism>
<evidence type="ECO:0000313" key="5">
    <source>
        <dbReference type="EMBL" id="PBK62954.1"/>
    </source>
</evidence>
<evidence type="ECO:0000259" key="4">
    <source>
        <dbReference type="PROSITE" id="PS50158"/>
    </source>
</evidence>
<feature type="region of interest" description="Disordered" evidence="3">
    <location>
        <begin position="23"/>
        <end position="65"/>
    </location>
</feature>
<sequence>PPDTYDEWKRRILQIDYNFRLNRATGGQPFKSNAGTSKGNSGATTSSTNKQTATGTTYGGRGQPMDIDALNNGECFRCHEKGHISRNCPLQSWNKGKKKAEVNASTTE</sequence>
<dbReference type="Gene3D" id="4.10.60.10">
    <property type="entry name" value="Zinc finger, CCHC-type"/>
    <property type="match status" value="1"/>
</dbReference>
<feature type="region of interest" description="Disordered" evidence="3">
    <location>
        <begin position="87"/>
        <end position="108"/>
    </location>
</feature>
<dbReference type="InterPro" id="IPR036875">
    <property type="entry name" value="Znf_CCHC_sf"/>
</dbReference>
<dbReference type="InterPro" id="IPR001878">
    <property type="entry name" value="Znf_CCHC"/>
</dbReference>
<proteinExistence type="predicted"/>
<reference evidence="6" key="1">
    <citation type="journal article" date="2017" name="Nat. Ecol. Evol.">
        <title>Genome expansion and lineage-specific genetic innovations in the forest pathogenic fungi Armillaria.</title>
        <authorList>
            <person name="Sipos G."/>
            <person name="Prasanna A.N."/>
            <person name="Walter M.C."/>
            <person name="O'Connor E."/>
            <person name="Balint B."/>
            <person name="Krizsan K."/>
            <person name="Kiss B."/>
            <person name="Hess J."/>
            <person name="Varga T."/>
            <person name="Slot J."/>
            <person name="Riley R."/>
            <person name="Boka B."/>
            <person name="Rigling D."/>
            <person name="Barry K."/>
            <person name="Lee J."/>
            <person name="Mihaltcheva S."/>
            <person name="LaButti K."/>
            <person name="Lipzen A."/>
            <person name="Waldron R."/>
            <person name="Moloney N.M."/>
            <person name="Sperisen C."/>
            <person name="Kredics L."/>
            <person name="Vagvoelgyi C."/>
            <person name="Patrignani A."/>
            <person name="Fitzpatrick D."/>
            <person name="Nagy I."/>
            <person name="Doyle S."/>
            <person name="Anderson J.B."/>
            <person name="Grigoriev I.V."/>
            <person name="Gueldener U."/>
            <person name="Muensterkoetter M."/>
            <person name="Nagy L.G."/>
        </authorList>
    </citation>
    <scope>NUCLEOTIDE SEQUENCE [LARGE SCALE GENOMIC DNA]</scope>
    <source>
        <strain evidence="6">28-4</strain>
    </source>
</reference>
<evidence type="ECO:0000256" key="2">
    <source>
        <dbReference type="PROSITE-ProRule" id="PRU00047"/>
    </source>
</evidence>
<dbReference type="AlphaFoldDB" id="A0A2H3B222"/>
<feature type="compositionally biased region" description="Polar residues" evidence="3">
    <location>
        <begin position="30"/>
        <end position="56"/>
    </location>
</feature>
<dbReference type="SUPFAM" id="SSF57756">
    <property type="entry name" value="Retrovirus zinc finger-like domains"/>
    <property type="match status" value="1"/>
</dbReference>
<dbReference type="GO" id="GO:0003676">
    <property type="term" value="F:nucleic acid binding"/>
    <property type="evidence" value="ECO:0007669"/>
    <property type="project" value="InterPro"/>
</dbReference>
<evidence type="ECO:0000256" key="1">
    <source>
        <dbReference type="ARBA" id="ARBA00022664"/>
    </source>
</evidence>
<dbReference type="GO" id="GO:0006397">
    <property type="term" value="P:mRNA processing"/>
    <property type="evidence" value="ECO:0007669"/>
    <property type="project" value="UniProtKB-KW"/>
</dbReference>
<dbReference type="Proteomes" id="UP000218334">
    <property type="component" value="Unassembled WGS sequence"/>
</dbReference>
<feature type="non-terminal residue" evidence="5">
    <location>
        <position position="1"/>
    </location>
</feature>
<keyword evidence="2" id="KW-0862">Zinc</keyword>
<accession>A0A2H3B222</accession>
<dbReference type="GO" id="GO:0008270">
    <property type="term" value="F:zinc ion binding"/>
    <property type="evidence" value="ECO:0007669"/>
    <property type="project" value="UniProtKB-KW"/>
</dbReference>
<evidence type="ECO:0000313" key="6">
    <source>
        <dbReference type="Proteomes" id="UP000218334"/>
    </source>
</evidence>
<keyword evidence="2" id="KW-0479">Metal-binding</keyword>
<protein>
    <recommendedName>
        <fullName evidence="4">CCHC-type domain-containing protein</fullName>
    </recommendedName>
</protein>